<evidence type="ECO:0000313" key="3">
    <source>
        <dbReference type="EMBL" id="QHT89596.1"/>
    </source>
</evidence>
<dbReference type="SUPFAM" id="SSF82771">
    <property type="entry name" value="GIY-YIG endonuclease"/>
    <property type="match status" value="1"/>
</dbReference>
<dbReference type="GO" id="GO:0003676">
    <property type="term" value="F:nucleic acid binding"/>
    <property type="evidence" value="ECO:0007669"/>
    <property type="project" value="InterPro"/>
</dbReference>
<dbReference type="Gene3D" id="3.40.1440.10">
    <property type="entry name" value="GIY-YIG endonuclease"/>
    <property type="match status" value="1"/>
</dbReference>
<feature type="domain" description="GIY-YIG" evidence="2">
    <location>
        <begin position="1"/>
        <end position="75"/>
    </location>
</feature>
<evidence type="ECO:0000259" key="1">
    <source>
        <dbReference type="PROSITE" id="PS50158"/>
    </source>
</evidence>
<organism evidence="3">
    <name type="scientific">viral metagenome</name>
    <dbReference type="NCBI Taxonomy" id="1070528"/>
    <lineage>
        <taxon>unclassified sequences</taxon>
        <taxon>metagenomes</taxon>
        <taxon>organismal metagenomes</taxon>
    </lineage>
</organism>
<proteinExistence type="predicted"/>
<dbReference type="InterPro" id="IPR035901">
    <property type="entry name" value="GIY-YIG_endonuc_sf"/>
</dbReference>
<sequence length="151" mass="17531">MLYIYVLQLQNDKYYVGKTINPHSRIESHFTNNGSEWTKLHKPIKLVELIPNCDHYDEDKYTYKYMDKFGIDNVRGGSYSTPVLDDCTINQLIKISNSVNNRCYTCSKYGHYANDCHDNTMQHQTALTTPVSNNSKDLDVIMKPSMCYIVK</sequence>
<evidence type="ECO:0008006" key="4">
    <source>
        <dbReference type="Google" id="ProtNLM"/>
    </source>
</evidence>
<dbReference type="InterPro" id="IPR001878">
    <property type="entry name" value="Znf_CCHC"/>
</dbReference>
<evidence type="ECO:0000259" key="2">
    <source>
        <dbReference type="PROSITE" id="PS50164"/>
    </source>
</evidence>
<dbReference type="Pfam" id="PF01541">
    <property type="entry name" value="GIY-YIG"/>
    <property type="match status" value="1"/>
</dbReference>
<reference evidence="3" key="1">
    <citation type="journal article" date="2020" name="Nature">
        <title>Giant virus diversity and host interactions through global metagenomics.</title>
        <authorList>
            <person name="Schulz F."/>
            <person name="Roux S."/>
            <person name="Paez-Espino D."/>
            <person name="Jungbluth S."/>
            <person name="Walsh D.A."/>
            <person name="Denef V.J."/>
            <person name="McMahon K.D."/>
            <person name="Konstantinidis K.T."/>
            <person name="Eloe-Fadrosh E.A."/>
            <person name="Kyrpides N.C."/>
            <person name="Woyke T."/>
        </authorList>
    </citation>
    <scope>NUCLEOTIDE SEQUENCE</scope>
    <source>
        <strain evidence="3">GVMAG-M-3300023184-60</strain>
    </source>
</reference>
<dbReference type="PROSITE" id="PS50158">
    <property type="entry name" value="ZF_CCHC"/>
    <property type="match status" value="1"/>
</dbReference>
<dbReference type="EMBL" id="MN740143">
    <property type="protein sequence ID" value="QHT89596.1"/>
    <property type="molecule type" value="Genomic_DNA"/>
</dbReference>
<feature type="domain" description="CCHC-type" evidence="1">
    <location>
        <begin position="102"/>
        <end position="116"/>
    </location>
</feature>
<dbReference type="InterPro" id="IPR000305">
    <property type="entry name" value="GIY-YIG_endonuc"/>
</dbReference>
<name>A0A6C0IB63_9ZZZZ</name>
<dbReference type="Gene3D" id="4.10.60.10">
    <property type="entry name" value="Zinc finger, CCHC-type"/>
    <property type="match status" value="1"/>
</dbReference>
<accession>A0A6C0IB63</accession>
<dbReference type="PROSITE" id="PS50164">
    <property type="entry name" value="GIY_YIG"/>
    <property type="match status" value="1"/>
</dbReference>
<dbReference type="GO" id="GO:0008270">
    <property type="term" value="F:zinc ion binding"/>
    <property type="evidence" value="ECO:0007669"/>
    <property type="project" value="InterPro"/>
</dbReference>
<dbReference type="SUPFAM" id="SSF57756">
    <property type="entry name" value="Retrovirus zinc finger-like domains"/>
    <property type="match status" value="1"/>
</dbReference>
<dbReference type="CDD" id="cd00719">
    <property type="entry name" value="GIY-YIG_SF"/>
    <property type="match status" value="1"/>
</dbReference>
<protein>
    <recommendedName>
        <fullName evidence="4">CCHC-type domain-containing protein</fullName>
    </recommendedName>
</protein>
<dbReference type="AlphaFoldDB" id="A0A6C0IB63"/>
<dbReference type="InterPro" id="IPR036875">
    <property type="entry name" value="Znf_CCHC_sf"/>
</dbReference>